<dbReference type="AlphaFoldDB" id="S9U9R5"/>
<evidence type="ECO:0000313" key="8">
    <source>
        <dbReference type="Proteomes" id="UP000015354"/>
    </source>
</evidence>
<organism evidence="7 8">
    <name type="scientific">Strigomonas culicis</name>
    <dbReference type="NCBI Taxonomy" id="28005"/>
    <lineage>
        <taxon>Eukaryota</taxon>
        <taxon>Discoba</taxon>
        <taxon>Euglenozoa</taxon>
        <taxon>Kinetoplastea</taxon>
        <taxon>Metakinetoplastina</taxon>
        <taxon>Trypanosomatida</taxon>
        <taxon>Trypanosomatidae</taxon>
        <taxon>Strigomonadinae</taxon>
        <taxon>Strigomonas</taxon>
    </lineage>
</organism>
<evidence type="ECO:0000256" key="5">
    <source>
        <dbReference type="SAM" id="MobiDB-lite"/>
    </source>
</evidence>
<protein>
    <submittedName>
        <fullName evidence="7">Charged multivesicular body protein 4</fullName>
    </submittedName>
</protein>
<dbReference type="GO" id="GO:0000815">
    <property type="term" value="C:ESCRT III complex"/>
    <property type="evidence" value="ECO:0007669"/>
    <property type="project" value="TreeGrafter"/>
</dbReference>
<reference evidence="7 8" key="1">
    <citation type="journal article" date="2013" name="PLoS ONE">
        <title>Predicting the Proteins of Angomonas deanei, Strigomonas culicis and Their Respective Endosymbionts Reveals New Aspects of the Trypanosomatidae Family.</title>
        <authorList>
            <person name="Motta M.C."/>
            <person name="Martins A.C."/>
            <person name="de Souza S.S."/>
            <person name="Catta-Preta C.M."/>
            <person name="Silva R."/>
            <person name="Klein C.C."/>
            <person name="de Almeida L.G."/>
            <person name="de Lima Cunha O."/>
            <person name="Ciapina L.P."/>
            <person name="Brocchi M."/>
            <person name="Colabardini A.C."/>
            <person name="de Araujo Lima B."/>
            <person name="Machado C.R."/>
            <person name="de Almeida Soares C.M."/>
            <person name="Probst C.M."/>
            <person name="de Menezes C.B."/>
            <person name="Thompson C.E."/>
            <person name="Bartholomeu D.C."/>
            <person name="Gradia D.F."/>
            <person name="Pavoni D.P."/>
            <person name="Grisard E.C."/>
            <person name="Fantinatti-Garboggini F."/>
            <person name="Marchini F.K."/>
            <person name="Rodrigues-Luiz G.F."/>
            <person name="Wagner G."/>
            <person name="Goldman G.H."/>
            <person name="Fietto J.L."/>
            <person name="Elias M.C."/>
            <person name="Goldman M.H."/>
            <person name="Sagot M.F."/>
            <person name="Pereira M."/>
            <person name="Stoco P.H."/>
            <person name="de Mendonca-Neto R.P."/>
            <person name="Teixeira S.M."/>
            <person name="Maciel T.E."/>
            <person name="de Oliveira Mendes T.A."/>
            <person name="Urmenyi T.P."/>
            <person name="de Souza W."/>
            <person name="Schenkman S."/>
            <person name="de Vasconcelos A.T."/>
        </authorList>
    </citation>
    <scope>NUCLEOTIDE SEQUENCE [LARGE SCALE GENOMIC DNA]</scope>
</reference>
<feature type="chain" id="PRO_5012926556" evidence="6">
    <location>
        <begin position="16"/>
        <end position="342"/>
    </location>
</feature>
<feature type="signal peptide" evidence="6">
    <location>
        <begin position="1"/>
        <end position="15"/>
    </location>
</feature>
<evidence type="ECO:0000256" key="1">
    <source>
        <dbReference type="ARBA" id="ARBA00004177"/>
    </source>
</evidence>
<dbReference type="Pfam" id="PF03357">
    <property type="entry name" value="Snf7"/>
    <property type="match status" value="1"/>
</dbReference>
<dbReference type="GO" id="GO:0032511">
    <property type="term" value="P:late endosome to vacuole transport via multivesicular body sorting pathway"/>
    <property type="evidence" value="ECO:0007669"/>
    <property type="project" value="TreeGrafter"/>
</dbReference>
<comment type="similarity">
    <text evidence="2">Belongs to the SNF7 family.</text>
</comment>
<feature type="region of interest" description="Disordered" evidence="5">
    <location>
        <begin position="293"/>
        <end position="330"/>
    </location>
</feature>
<feature type="coiled-coil region" evidence="4">
    <location>
        <begin position="222"/>
        <end position="261"/>
    </location>
</feature>
<name>S9U9R5_9TRYP</name>
<proteinExistence type="inferred from homology"/>
<dbReference type="PANTHER" id="PTHR22761">
    <property type="entry name" value="CHARGED MULTIVESICULAR BODY PROTEIN"/>
    <property type="match status" value="1"/>
</dbReference>
<comment type="subcellular location">
    <subcellularLocation>
        <location evidence="1">Endosome</location>
    </subcellularLocation>
</comment>
<gene>
    <name evidence="7" type="ORF">STCU_05721</name>
</gene>
<dbReference type="Proteomes" id="UP000015354">
    <property type="component" value="Unassembled WGS sequence"/>
</dbReference>
<keyword evidence="8" id="KW-1185">Reference proteome</keyword>
<dbReference type="GO" id="GO:0005771">
    <property type="term" value="C:multivesicular body"/>
    <property type="evidence" value="ECO:0007669"/>
    <property type="project" value="TreeGrafter"/>
</dbReference>
<dbReference type="OrthoDB" id="5592979at2759"/>
<sequence>MIIINLFTAVHMIAGFFLDFSKKEKKQRSGVSTSVFLCVQTFPSLPLSLHFNYYGRFLYIHIYRHTNTHTLFFSLYPVVLVLKEKKKKKRKKEKEPSHLIAKIHPPLLPPPRAVTMFDRMFGKNKQAKPDTKRGTSSSATVEKLDTSIDLLEKREGILQKKIETELGNAKQFYAKKNTQGALACMKRKKTYEDQLISIGAQKNNMETLKFTLQQQSMNKEIIEAQMSAKNELKKENKRMNADKIEDTMDDLIEEMDKANQVSQALQQPLDSNFVDEDDLMAELELEMDESALEAPAQTTHVETKLPQMPAVPSSKLPAKPKVMSKEEEDEEALRLLERELAI</sequence>
<keyword evidence="6" id="KW-0732">Signal</keyword>
<comment type="caution">
    <text evidence="7">The sequence shown here is derived from an EMBL/GenBank/DDBJ whole genome shotgun (WGS) entry which is preliminary data.</text>
</comment>
<dbReference type="InterPro" id="IPR005024">
    <property type="entry name" value="Snf7_fam"/>
</dbReference>
<evidence type="ECO:0000256" key="3">
    <source>
        <dbReference type="ARBA" id="ARBA00022753"/>
    </source>
</evidence>
<accession>S9U9R5</accession>
<evidence type="ECO:0000256" key="2">
    <source>
        <dbReference type="ARBA" id="ARBA00006190"/>
    </source>
</evidence>
<dbReference type="GO" id="GO:0009898">
    <property type="term" value="C:cytoplasmic side of plasma membrane"/>
    <property type="evidence" value="ECO:0007669"/>
    <property type="project" value="TreeGrafter"/>
</dbReference>
<dbReference type="Gene3D" id="1.10.287.1060">
    <property type="entry name" value="ESAT-6-like"/>
    <property type="match status" value="1"/>
</dbReference>
<evidence type="ECO:0000313" key="7">
    <source>
        <dbReference type="EMBL" id="EPY27497.1"/>
    </source>
</evidence>
<dbReference type="GO" id="GO:0006900">
    <property type="term" value="P:vesicle budding from membrane"/>
    <property type="evidence" value="ECO:0007669"/>
    <property type="project" value="TreeGrafter"/>
</dbReference>
<dbReference type="EMBL" id="ATMH01005721">
    <property type="protein sequence ID" value="EPY27497.1"/>
    <property type="molecule type" value="Genomic_DNA"/>
</dbReference>
<dbReference type="PANTHER" id="PTHR22761:SF10">
    <property type="entry name" value="GH13992P"/>
    <property type="match status" value="1"/>
</dbReference>
<keyword evidence="4" id="KW-0175">Coiled coil</keyword>
<evidence type="ECO:0000256" key="4">
    <source>
        <dbReference type="SAM" id="Coils"/>
    </source>
</evidence>
<evidence type="ECO:0000256" key="6">
    <source>
        <dbReference type="SAM" id="SignalP"/>
    </source>
</evidence>
<keyword evidence="3" id="KW-0967">Endosome</keyword>